<evidence type="ECO:0000313" key="2">
    <source>
        <dbReference type="EMBL" id="OZY53056.1"/>
    </source>
</evidence>
<proteinExistence type="predicted"/>
<organism evidence="2 3">
    <name type="scientific">Pseudomonas lundensis</name>
    <dbReference type="NCBI Taxonomy" id="86185"/>
    <lineage>
        <taxon>Bacteria</taxon>
        <taxon>Pseudomonadati</taxon>
        <taxon>Pseudomonadota</taxon>
        <taxon>Gammaproteobacteria</taxon>
        <taxon>Pseudomonadales</taxon>
        <taxon>Pseudomonadaceae</taxon>
        <taxon>Pseudomonas</taxon>
    </lineage>
</organism>
<sequence>MSIRKAVSLAEKALDLSWDGALPVDPQEIAEDLLIKNFSASGDDSLPVVVRGRSSDFLDGVSGQARLAKDSSGYYYLCEYNKEEISYRTRFTIAHELAHVMLGHVREGRAPKRDTSFNNYNDPDEIAANAFAANLLMPEDLVRDLYGSARNVQDLAEAFGVSSVAMTYRLKNLGMI</sequence>
<evidence type="ECO:0000259" key="1">
    <source>
        <dbReference type="Pfam" id="PF06114"/>
    </source>
</evidence>
<accession>A0ABX4GIN3</accession>
<dbReference type="Gene3D" id="1.10.10.2910">
    <property type="match status" value="1"/>
</dbReference>
<dbReference type="Pfam" id="PF06114">
    <property type="entry name" value="Peptidase_M78"/>
    <property type="match status" value="1"/>
</dbReference>
<reference evidence="2 3" key="1">
    <citation type="submission" date="2017-08" db="EMBL/GenBank/DDBJ databases">
        <title>Genomic and metabolic characterisation of spoilage-associated Pseudomonas species.</title>
        <authorList>
            <person name="Stanborough T."/>
            <person name="Fegan N."/>
            <person name="Powell S.M."/>
            <person name="Singh T."/>
            <person name="Tamplin M.L."/>
            <person name="Chandry P.S."/>
        </authorList>
    </citation>
    <scope>NUCLEOTIDE SEQUENCE [LARGE SCALE GENOMIC DNA]</scope>
    <source>
        <strain evidence="2 3">L1814</strain>
    </source>
</reference>
<name>A0ABX4GIN3_9PSED</name>
<protein>
    <recommendedName>
        <fullName evidence="1">IrrE N-terminal-like domain-containing protein</fullName>
    </recommendedName>
</protein>
<feature type="domain" description="IrrE N-terminal-like" evidence="1">
    <location>
        <begin position="81"/>
        <end position="171"/>
    </location>
</feature>
<gene>
    <name evidence="2" type="ORF">CJF38_20280</name>
</gene>
<dbReference type="InterPro" id="IPR052345">
    <property type="entry name" value="Rad_response_metalloprotease"/>
</dbReference>
<dbReference type="PANTHER" id="PTHR43236:SF2">
    <property type="entry name" value="BLL0069 PROTEIN"/>
    <property type="match status" value="1"/>
</dbReference>
<dbReference type="PANTHER" id="PTHR43236">
    <property type="entry name" value="ANTITOXIN HIGA1"/>
    <property type="match status" value="1"/>
</dbReference>
<keyword evidence="3" id="KW-1185">Reference proteome</keyword>
<comment type="caution">
    <text evidence="2">The sequence shown here is derived from an EMBL/GenBank/DDBJ whole genome shotgun (WGS) entry which is preliminary data.</text>
</comment>
<dbReference type="InterPro" id="IPR010359">
    <property type="entry name" value="IrrE_HExxH"/>
</dbReference>
<dbReference type="RefSeq" id="WP_094988385.1">
    <property type="nucleotide sequence ID" value="NZ_JAAQXW010000021.1"/>
</dbReference>
<evidence type="ECO:0000313" key="3">
    <source>
        <dbReference type="Proteomes" id="UP000216897"/>
    </source>
</evidence>
<dbReference type="EMBL" id="NQKG01000027">
    <property type="protein sequence ID" value="OZY53056.1"/>
    <property type="molecule type" value="Genomic_DNA"/>
</dbReference>
<dbReference type="Proteomes" id="UP000216897">
    <property type="component" value="Unassembled WGS sequence"/>
</dbReference>